<protein>
    <recommendedName>
        <fullName evidence="5">VPLPA-CTERM protein sorting domain-containing protein</fullName>
    </recommendedName>
</protein>
<comment type="caution">
    <text evidence="3">The sequence shown here is derived from an EMBL/GenBank/DDBJ whole genome shotgun (WGS) entry which is preliminary data.</text>
</comment>
<keyword evidence="4" id="KW-1185">Reference proteome</keyword>
<name>A0A844BIJ4_9RHOB</name>
<evidence type="ECO:0000313" key="3">
    <source>
        <dbReference type="EMBL" id="MRH20882.1"/>
    </source>
</evidence>
<reference evidence="3 4" key="1">
    <citation type="submission" date="2019-11" db="EMBL/GenBank/DDBJ databases">
        <title>Draft Whole-Genome sequence of the marine photosynthetic bacterium Rhodovulum strictum DSM 11289.</title>
        <authorList>
            <person name="Kyndt J.A."/>
            <person name="Meyer T.E."/>
        </authorList>
    </citation>
    <scope>NUCLEOTIDE SEQUENCE [LARGE SCALE GENOMIC DNA]</scope>
    <source>
        <strain evidence="3 4">DSM 11289</strain>
    </source>
</reference>
<dbReference type="RefSeq" id="WP_153748192.1">
    <property type="nucleotide sequence ID" value="NZ_WJPO01000009.1"/>
</dbReference>
<evidence type="ECO:0000313" key="4">
    <source>
        <dbReference type="Proteomes" id="UP000466730"/>
    </source>
</evidence>
<feature type="signal peptide" evidence="2">
    <location>
        <begin position="1"/>
        <end position="19"/>
    </location>
</feature>
<gene>
    <name evidence="3" type="ORF">GH815_07730</name>
</gene>
<dbReference type="Proteomes" id="UP000466730">
    <property type="component" value="Unassembled WGS sequence"/>
</dbReference>
<evidence type="ECO:0000256" key="2">
    <source>
        <dbReference type="SAM" id="SignalP"/>
    </source>
</evidence>
<accession>A0A844BIJ4</accession>
<dbReference type="AlphaFoldDB" id="A0A844BIJ4"/>
<organism evidence="3 4">
    <name type="scientific">Rhodovulum strictum</name>
    <dbReference type="NCBI Taxonomy" id="58314"/>
    <lineage>
        <taxon>Bacteria</taxon>
        <taxon>Pseudomonadati</taxon>
        <taxon>Pseudomonadota</taxon>
        <taxon>Alphaproteobacteria</taxon>
        <taxon>Rhodobacterales</taxon>
        <taxon>Paracoccaceae</taxon>
        <taxon>Rhodovulum</taxon>
    </lineage>
</organism>
<dbReference type="OrthoDB" id="9969831at2"/>
<keyword evidence="1" id="KW-0812">Transmembrane</keyword>
<proteinExistence type="predicted"/>
<feature type="chain" id="PRO_5032967158" description="VPLPA-CTERM protein sorting domain-containing protein" evidence="2">
    <location>
        <begin position="20"/>
        <end position="238"/>
    </location>
</feature>
<evidence type="ECO:0000256" key="1">
    <source>
        <dbReference type="SAM" id="Phobius"/>
    </source>
</evidence>
<keyword evidence="2" id="KW-0732">Signal</keyword>
<keyword evidence="1" id="KW-1133">Transmembrane helix</keyword>
<keyword evidence="1" id="KW-0472">Membrane</keyword>
<evidence type="ECO:0008006" key="5">
    <source>
        <dbReference type="Google" id="ProtNLM"/>
    </source>
</evidence>
<feature type="transmembrane region" description="Helical" evidence="1">
    <location>
        <begin position="215"/>
        <end position="234"/>
    </location>
</feature>
<dbReference type="EMBL" id="WJPO01000009">
    <property type="protein sequence ID" value="MRH20882.1"/>
    <property type="molecule type" value="Genomic_DNA"/>
</dbReference>
<sequence>MLRPLLLLPVIAVTFPASADAATLVYQGSPFETAYNAVIHPDLSGGITPKIFDNPTALTFSLDVDTDFALAPETYYWAGANGISFAPLASGGFHSSTWQSANATLTEFTFDDGDWTHHYSNFFFVEFSTDVSANITSWWLFIQTGAIDYDLITASSTAGDHVRSYGEYSYSCPPDPDCVVGDASVAMTAQPGMWFLFSDETGDDFFTETPSVVSAPLPASWFGLLAALGGLAALRRRA</sequence>